<accession>A0ABN0X798</accession>
<evidence type="ECO:0000256" key="1">
    <source>
        <dbReference type="ARBA" id="ARBA00007358"/>
    </source>
</evidence>
<comment type="caution">
    <text evidence="10">The sequence shown here is derived from an EMBL/GenBank/DDBJ whole genome shotgun (WGS) entry which is preliminary data.</text>
</comment>
<dbReference type="InterPro" id="IPR018211">
    <property type="entry name" value="ADH_Fe_CS"/>
</dbReference>
<keyword evidence="2" id="KW-0479">Metal-binding</keyword>
<name>A0ABN0X798_9LACT</name>
<comment type="catalytic activity">
    <reaction evidence="8">
        <text>glycerol + NAD(+) = dihydroxyacetone + NADH + H(+)</text>
        <dbReference type="Rhea" id="RHEA:13769"/>
        <dbReference type="ChEBI" id="CHEBI:15378"/>
        <dbReference type="ChEBI" id="CHEBI:16016"/>
        <dbReference type="ChEBI" id="CHEBI:17754"/>
        <dbReference type="ChEBI" id="CHEBI:57540"/>
        <dbReference type="ChEBI" id="CHEBI:57945"/>
        <dbReference type="EC" id="1.1.1.6"/>
    </reaction>
</comment>
<dbReference type="SUPFAM" id="SSF56796">
    <property type="entry name" value="Dehydroquinate synthase-like"/>
    <property type="match status" value="1"/>
</dbReference>
<evidence type="ECO:0000313" key="10">
    <source>
        <dbReference type="EMBL" id="GAA0356882.1"/>
    </source>
</evidence>
<keyword evidence="11" id="KW-1185">Reference proteome</keyword>
<dbReference type="PIRSF" id="PIRSF000112">
    <property type="entry name" value="Glycerol_dehydrogenase"/>
    <property type="match status" value="1"/>
</dbReference>
<dbReference type="InterPro" id="IPR016205">
    <property type="entry name" value="Glycerol_DH"/>
</dbReference>
<evidence type="ECO:0000256" key="4">
    <source>
        <dbReference type="ARBA" id="ARBA00023027"/>
    </source>
</evidence>
<feature type="domain" description="Alcohol dehydrogenase iron-type/glycerol dehydrogenase GldA" evidence="9">
    <location>
        <begin position="8"/>
        <end position="152"/>
    </location>
</feature>
<evidence type="ECO:0000256" key="3">
    <source>
        <dbReference type="ARBA" id="ARBA00023002"/>
    </source>
</evidence>
<dbReference type="RefSeq" id="WP_343754117.1">
    <property type="nucleotide sequence ID" value="NZ_BAAACW010000042.1"/>
</dbReference>
<evidence type="ECO:0000256" key="5">
    <source>
        <dbReference type="ARBA" id="ARBA00037918"/>
    </source>
</evidence>
<protein>
    <recommendedName>
        <fullName evidence="7">Glycerol dehydrogenase</fullName>
        <ecNumber evidence="6">1.1.1.6</ecNumber>
    </recommendedName>
</protein>
<organism evidence="10 11">
    <name type="scientific">Alkalibacterium iburiense</name>
    <dbReference type="NCBI Taxonomy" id="290589"/>
    <lineage>
        <taxon>Bacteria</taxon>
        <taxon>Bacillati</taxon>
        <taxon>Bacillota</taxon>
        <taxon>Bacilli</taxon>
        <taxon>Lactobacillales</taxon>
        <taxon>Carnobacteriaceae</taxon>
        <taxon>Alkalibacterium</taxon>
    </lineage>
</organism>
<comment type="pathway">
    <text evidence="5">Polyol metabolism; glycerol fermentation; glycerone phosphate from glycerol (oxidative route): step 1/2.</text>
</comment>
<dbReference type="CDD" id="cd08170">
    <property type="entry name" value="GlyDH"/>
    <property type="match status" value="1"/>
</dbReference>
<evidence type="ECO:0000256" key="2">
    <source>
        <dbReference type="ARBA" id="ARBA00022723"/>
    </source>
</evidence>
<evidence type="ECO:0000313" key="11">
    <source>
        <dbReference type="Proteomes" id="UP001501166"/>
    </source>
</evidence>
<sequence length="381" mass="41132">MRKAFISPSKYVQGEDELLNLGFYIQSLGESALVIGNKEDIDRVQDKLDKTAEKFNVKLYRADFGGEATRDEVERLKKIAEENETDVIVGLGGGKAIDTSKVVANGHNVIVCPTIAAQDAPTSHSAVLYTADHQFDDYAYFIKNPDVVLMDTTVIAQAPSRFLVAGMGDTLATYYEARATRRSNSNVNAGLPNGYHTGATGPAKGTIAAMTLAEKSLEIIFEKGYDAKIAADNNIVTPALEDIVEANTLLSGLGFESAGLAASHAIYNGLTVLDGPGNYYHGEQVAFTTFVQLVLENAPKSEINELLDFSISVGLPVCLADLDVEEVKYDEILEVAKKACIPEESIHSMPFEITVEAVAQAIIAADAIGRDYKEKNKKLKS</sequence>
<dbReference type="EC" id="1.1.1.6" evidence="6"/>
<reference evidence="10 11" key="1">
    <citation type="journal article" date="2019" name="Int. J. Syst. Evol. Microbiol.">
        <title>The Global Catalogue of Microorganisms (GCM) 10K type strain sequencing project: providing services to taxonomists for standard genome sequencing and annotation.</title>
        <authorList>
            <consortium name="The Broad Institute Genomics Platform"/>
            <consortium name="The Broad Institute Genome Sequencing Center for Infectious Disease"/>
            <person name="Wu L."/>
            <person name="Ma J."/>
        </authorList>
    </citation>
    <scope>NUCLEOTIDE SEQUENCE [LARGE SCALE GENOMIC DNA]</scope>
    <source>
        <strain evidence="10 11">JCM 12662</strain>
    </source>
</reference>
<dbReference type="PANTHER" id="PTHR43616">
    <property type="entry name" value="GLYCEROL DEHYDROGENASE"/>
    <property type="match status" value="1"/>
</dbReference>
<dbReference type="PROSITE" id="PS00913">
    <property type="entry name" value="ADH_IRON_1"/>
    <property type="match status" value="1"/>
</dbReference>
<evidence type="ECO:0000256" key="8">
    <source>
        <dbReference type="ARBA" id="ARBA00049006"/>
    </source>
</evidence>
<dbReference type="Proteomes" id="UP001501166">
    <property type="component" value="Unassembled WGS sequence"/>
</dbReference>
<dbReference type="EMBL" id="BAAACW010000042">
    <property type="protein sequence ID" value="GAA0356882.1"/>
    <property type="molecule type" value="Genomic_DNA"/>
</dbReference>
<dbReference type="Gene3D" id="1.20.1090.10">
    <property type="entry name" value="Dehydroquinate synthase-like - alpha domain"/>
    <property type="match status" value="1"/>
</dbReference>
<gene>
    <name evidence="10" type="ORF">GCM10008932_07290</name>
</gene>
<proteinExistence type="inferred from homology"/>
<keyword evidence="3" id="KW-0560">Oxidoreductase</keyword>
<evidence type="ECO:0000256" key="6">
    <source>
        <dbReference type="ARBA" id="ARBA00039147"/>
    </source>
</evidence>
<evidence type="ECO:0000259" key="9">
    <source>
        <dbReference type="Pfam" id="PF00465"/>
    </source>
</evidence>
<dbReference type="Gene3D" id="3.40.50.1970">
    <property type="match status" value="1"/>
</dbReference>
<dbReference type="InterPro" id="IPR001670">
    <property type="entry name" value="ADH_Fe/GldA"/>
</dbReference>
<keyword evidence="4" id="KW-0520">NAD</keyword>
<evidence type="ECO:0000256" key="7">
    <source>
        <dbReference type="ARBA" id="ARBA00040132"/>
    </source>
</evidence>
<comment type="similarity">
    <text evidence="1">Belongs to the iron-containing alcohol dehydrogenase family.</text>
</comment>
<dbReference type="NCBIfam" id="NF006941">
    <property type="entry name" value="PRK09423.1"/>
    <property type="match status" value="1"/>
</dbReference>
<dbReference type="Pfam" id="PF00465">
    <property type="entry name" value="Fe-ADH"/>
    <property type="match status" value="1"/>
</dbReference>
<dbReference type="PANTHER" id="PTHR43616:SF5">
    <property type="entry name" value="GLYCEROL DEHYDROGENASE 1"/>
    <property type="match status" value="1"/>
</dbReference>